<dbReference type="EMBL" id="CAJOBO010007515">
    <property type="protein sequence ID" value="CAF4574543.1"/>
    <property type="molecule type" value="Genomic_DNA"/>
</dbReference>
<protein>
    <submittedName>
        <fullName evidence="2">Uncharacterized protein</fullName>
    </submittedName>
</protein>
<name>A0A821A8U4_9BILA</name>
<sequence length="27" mass="2746">MEESAEPLPPQQEVVAPALTGILGAPT</sequence>
<accession>A0A821A8U4</accession>
<comment type="caution">
    <text evidence="2">The sequence shown here is derived from an EMBL/GenBank/DDBJ whole genome shotgun (WGS) entry which is preliminary data.</text>
</comment>
<evidence type="ECO:0000256" key="1">
    <source>
        <dbReference type="SAM" id="MobiDB-lite"/>
    </source>
</evidence>
<reference evidence="2" key="1">
    <citation type="submission" date="2021-02" db="EMBL/GenBank/DDBJ databases">
        <authorList>
            <person name="Nowell W R."/>
        </authorList>
    </citation>
    <scope>NUCLEOTIDE SEQUENCE</scope>
</reference>
<evidence type="ECO:0000313" key="3">
    <source>
        <dbReference type="Proteomes" id="UP000663851"/>
    </source>
</evidence>
<proteinExistence type="predicted"/>
<gene>
    <name evidence="2" type="ORF">HFQ381_LOCUS32197</name>
</gene>
<evidence type="ECO:0000313" key="2">
    <source>
        <dbReference type="EMBL" id="CAF4574543.1"/>
    </source>
</evidence>
<organism evidence="2 3">
    <name type="scientific">Rotaria socialis</name>
    <dbReference type="NCBI Taxonomy" id="392032"/>
    <lineage>
        <taxon>Eukaryota</taxon>
        <taxon>Metazoa</taxon>
        <taxon>Spiralia</taxon>
        <taxon>Gnathifera</taxon>
        <taxon>Rotifera</taxon>
        <taxon>Eurotatoria</taxon>
        <taxon>Bdelloidea</taxon>
        <taxon>Philodinida</taxon>
        <taxon>Philodinidae</taxon>
        <taxon>Rotaria</taxon>
    </lineage>
</organism>
<dbReference type="AlphaFoldDB" id="A0A821A8U4"/>
<dbReference type="Proteomes" id="UP000663851">
    <property type="component" value="Unassembled WGS sequence"/>
</dbReference>
<feature type="non-terminal residue" evidence="2">
    <location>
        <position position="27"/>
    </location>
</feature>
<feature type="region of interest" description="Disordered" evidence="1">
    <location>
        <begin position="1"/>
        <end position="27"/>
    </location>
</feature>